<gene>
    <name evidence="2" type="ORF">E5676_scaffold970G00140</name>
    <name evidence="1" type="ORF">E6C27_scaffold126G00280</name>
</gene>
<sequence length="130" mass="14709">MLYPSLPRFHTARCVVLLPPSLGSSLDPLKSCQTLRRTPHSLLSSSKISYILEVDYVLTTDLPFDPPATTLAHSHPESSTEPSATAIDQVKKNKAIDLEKYEKDNKNICRHLLNYMSDPMFMAQKFFKDI</sequence>
<organism evidence="1 3">
    <name type="scientific">Cucumis melo var. makuwa</name>
    <name type="common">Oriental melon</name>
    <dbReference type="NCBI Taxonomy" id="1194695"/>
    <lineage>
        <taxon>Eukaryota</taxon>
        <taxon>Viridiplantae</taxon>
        <taxon>Streptophyta</taxon>
        <taxon>Embryophyta</taxon>
        <taxon>Tracheophyta</taxon>
        <taxon>Spermatophyta</taxon>
        <taxon>Magnoliopsida</taxon>
        <taxon>eudicotyledons</taxon>
        <taxon>Gunneridae</taxon>
        <taxon>Pentapetalae</taxon>
        <taxon>rosids</taxon>
        <taxon>fabids</taxon>
        <taxon>Cucurbitales</taxon>
        <taxon>Cucurbitaceae</taxon>
        <taxon>Benincaseae</taxon>
        <taxon>Cucumis</taxon>
    </lineage>
</organism>
<dbReference type="EMBL" id="SSTD01002719">
    <property type="protein sequence ID" value="TYK27464.1"/>
    <property type="molecule type" value="Genomic_DNA"/>
</dbReference>
<evidence type="ECO:0000313" key="1">
    <source>
        <dbReference type="EMBL" id="KAA0057679.1"/>
    </source>
</evidence>
<dbReference type="AlphaFoldDB" id="A0A5A7UVU9"/>
<name>A0A5A7UVU9_CUCMM</name>
<dbReference type="Proteomes" id="UP000321947">
    <property type="component" value="Unassembled WGS sequence"/>
</dbReference>
<proteinExistence type="predicted"/>
<protein>
    <submittedName>
        <fullName evidence="1">Ty1-copia retrotransposon protein</fullName>
    </submittedName>
</protein>
<evidence type="ECO:0000313" key="2">
    <source>
        <dbReference type="EMBL" id="TYK27464.1"/>
    </source>
</evidence>
<evidence type="ECO:0000313" key="3">
    <source>
        <dbReference type="Proteomes" id="UP000321393"/>
    </source>
</evidence>
<accession>A0A5A7UVU9</accession>
<dbReference type="EMBL" id="SSTE01006881">
    <property type="protein sequence ID" value="KAA0057679.1"/>
    <property type="molecule type" value="Genomic_DNA"/>
</dbReference>
<reference evidence="3 4" key="1">
    <citation type="submission" date="2019-08" db="EMBL/GenBank/DDBJ databases">
        <title>Draft genome sequences of two oriental melons (Cucumis melo L. var makuwa).</title>
        <authorList>
            <person name="Kwon S.-Y."/>
        </authorList>
    </citation>
    <scope>NUCLEOTIDE SEQUENCE [LARGE SCALE GENOMIC DNA]</scope>
    <source>
        <strain evidence="4">cv. Chang Bougi</strain>
        <strain evidence="3">cv. SW 3</strain>
        <tissue evidence="1">Leaf</tissue>
    </source>
</reference>
<dbReference type="Proteomes" id="UP000321393">
    <property type="component" value="Unassembled WGS sequence"/>
</dbReference>
<comment type="caution">
    <text evidence="1">The sequence shown here is derived from an EMBL/GenBank/DDBJ whole genome shotgun (WGS) entry which is preliminary data.</text>
</comment>
<evidence type="ECO:0000313" key="4">
    <source>
        <dbReference type="Proteomes" id="UP000321947"/>
    </source>
</evidence>